<comment type="caution">
    <text evidence="2">The sequence shown here is derived from an EMBL/GenBank/DDBJ whole genome shotgun (WGS) entry which is preliminary data.</text>
</comment>
<dbReference type="PANTHER" id="PTHR33371:SF4">
    <property type="entry name" value="INTERMEMBRANE PHOSPHOLIPID TRANSPORT SYSTEM BINDING PROTEIN MLAD"/>
    <property type="match status" value="1"/>
</dbReference>
<dbReference type="GO" id="GO:0005548">
    <property type="term" value="F:phospholipid transporter activity"/>
    <property type="evidence" value="ECO:0007669"/>
    <property type="project" value="TreeGrafter"/>
</dbReference>
<dbReference type="InterPro" id="IPR003399">
    <property type="entry name" value="Mce/MlaD"/>
</dbReference>
<dbReference type="OrthoDB" id="7164001at2"/>
<dbReference type="Proteomes" id="UP000325255">
    <property type="component" value="Unassembled WGS sequence"/>
</dbReference>
<gene>
    <name evidence="2" type="primary">mlaD</name>
    <name evidence="2" type="ORF">F1189_01280</name>
</gene>
<reference evidence="2 3" key="1">
    <citation type="submission" date="2019-09" db="EMBL/GenBank/DDBJ databases">
        <title>Genome sequence of Rhodovastum atsumiense, a diverse member of the Acetobacteraceae family of non-sulfur purple photosynthetic bacteria.</title>
        <authorList>
            <person name="Meyer T."/>
            <person name="Kyndt J."/>
        </authorList>
    </citation>
    <scope>NUCLEOTIDE SEQUENCE [LARGE SCALE GENOMIC DNA]</scope>
    <source>
        <strain evidence="2 3">DSM 21279</strain>
    </source>
</reference>
<evidence type="ECO:0000313" key="2">
    <source>
        <dbReference type="EMBL" id="KAA5614258.1"/>
    </source>
</evidence>
<proteinExistence type="predicted"/>
<evidence type="ECO:0000259" key="1">
    <source>
        <dbReference type="Pfam" id="PF02470"/>
    </source>
</evidence>
<dbReference type="PANTHER" id="PTHR33371">
    <property type="entry name" value="INTERMEMBRANE PHOSPHOLIPID TRANSPORT SYSTEM BINDING PROTEIN MLAD-RELATED"/>
    <property type="match status" value="1"/>
</dbReference>
<sequence>MAQRSLTETLAGAVVLVVALGFLGYAVANTGRTPVAGYTLQARFDRIDGLNIGSDVRVAGVKVGSVTAARIDPQTYQAMVSFTVQDGVKLPTDSSAEVTSDGLLGGKYLSLVPGGEEKMLPPGGAVQITQSSVSLEQLLGKFIFSVSNLSSQGGQGKGGGPGGEK</sequence>
<dbReference type="RefSeq" id="WP_150038690.1">
    <property type="nucleotide sequence ID" value="NZ_OW485601.1"/>
</dbReference>
<name>A0A5M6J3S3_9PROT</name>
<dbReference type="InterPro" id="IPR030970">
    <property type="entry name" value="ABC_MlaD"/>
</dbReference>
<dbReference type="Pfam" id="PF02470">
    <property type="entry name" value="MlaD"/>
    <property type="match status" value="1"/>
</dbReference>
<dbReference type="EMBL" id="VWPK01000002">
    <property type="protein sequence ID" value="KAA5614258.1"/>
    <property type="molecule type" value="Genomic_DNA"/>
</dbReference>
<dbReference type="InterPro" id="IPR052336">
    <property type="entry name" value="MlaD_Phospholipid_Transporter"/>
</dbReference>
<accession>A0A5M6J3S3</accession>
<protein>
    <submittedName>
        <fullName evidence="2">Outer membrane lipid asymmetry maintenance protein MlaD</fullName>
    </submittedName>
</protein>
<feature type="domain" description="Mce/MlaD" evidence="1">
    <location>
        <begin position="37"/>
        <end position="114"/>
    </location>
</feature>
<organism evidence="2 3">
    <name type="scientific">Rhodovastum atsumiense</name>
    <dbReference type="NCBI Taxonomy" id="504468"/>
    <lineage>
        <taxon>Bacteria</taxon>
        <taxon>Pseudomonadati</taxon>
        <taxon>Pseudomonadota</taxon>
        <taxon>Alphaproteobacteria</taxon>
        <taxon>Acetobacterales</taxon>
        <taxon>Acetobacteraceae</taxon>
        <taxon>Rhodovastum</taxon>
    </lineage>
</organism>
<dbReference type="AlphaFoldDB" id="A0A5M6J3S3"/>
<keyword evidence="3" id="KW-1185">Reference proteome</keyword>
<dbReference type="NCBIfam" id="TIGR04430">
    <property type="entry name" value="OM_asym_MlaD"/>
    <property type="match status" value="1"/>
</dbReference>
<dbReference type="GO" id="GO:0005543">
    <property type="term" value="F:phospholipid binding"/>
    <property type="evidence" value="ECO:0007669"/>
    <property type="project" value="TreeGrafter"/>
</dbReference>
<evidence type="ECO:0000313" key="3">
    <source>
        <dbReference type="Proteomes" id="UP000325255"/>
    </source>
</evidence>